<evidence type="ECO:0000313" key="3">
    <source>
        <dbReference type="Proteomes" id="UP000553632"/>
    </source>
</evidence>
<sequence length="192" mass="21010">MPSNDENDQDELGHKKHPALTLSLDDTDLLSNGVPVDGHRALLSPSKHGYTPVMKASNWDIFTEAAKAMRGPQKAPTSRDCRRASEEPSHGHHLTKQEESLVSSMMEPARKVLSLLTVDRFELLEKAFQLNGSLCVAQFVEAVQCCASGSDSGRQLEPLTQETLMELGVPQESSVPLWMAQLSCAAVQLWAS</sequence>
<feature type="compositionally biased region" description="Basic and acidic residues" evidence="1">
    <location>
        <begin position="77"/>
        <end position="97"/>
    </location>
</feature>
<dbReference type="Proteomes" id="UP000553632">
    <property type="component" value="Unassembled WGS sequence"/>
</dbReference>
<dbReference type="AlphaFoldDB" id="A0A7J6RPY6"/>
<feature type="region of interest" description="Disordered" evidence="1">
    <location>
        <begin position="68"/>
        <end position="97"/>
    </location>
</feature>
<protein>
    <submittedName>
        <fullName evidence="2">Uncharacterized protein</fullName>
    </submittedName>
</protein>
<comment type="caution">
    <text evidence="2">The sequence shown here is derived from an EMBL/GenBank/DDBJ whole genome shotgun (WGS) entry which is preliminary data.</text>
</comment>
<accession>A0A7J6RPY6</accession>
<dbReference type="EMBL" id="JABANO010023910">
    <property type="protein sequence ID" value="KAF4722754.1"/>
    <property type="molecule type" value="Genomic_DNA"/>
</dbReference>
<evidence type="ECO:0000256" key="1">
    <source>
        <dbReference type="SAM" id="MobiDB-lite"/>
    </source>
</evidence>
<organism evidence="2 3">
    <name type="scientific">Perkinsus olseni</name>
    <name type="common">Perkinsus atlanticus</name>
    <dbReference type="NCBI Taxonomy" id="32597"/>
    <lineage>
        <taxon>Eukaryota</taxon>
        <taxon>Sar</taxon>
        <taxon>Alveolata</taxon>
        <taxon>Perkinsozoa</taxon>
        <taxon>Perkinsea</taxon>
        <taxon>Perkinsida</taxon>
        <taxon>Perkinsidae</taxon>
        <taxon>Perkinsus</taxon>
    </lineage>
</organism>
<reference evidence="2 3" key="1">
    <citation type="submission" date="2020-04" db="EMBL/GenBank/DDBJ databases">
        <title>Perkinsus olseni comparative genomics.</title>
        <authorList>
            <person name="Bogema D.R."/>
        </authorList>
    </citation>
    <scope>NUCLEOTIDE SEQUENCE [LARGE SCALE GENOMIC DNA]</scope>
    <source>
        <strain evidence="2 3">ATCC PRA-207</strain>
    </source>
</reference>
<name>A0A7J6RPY6_PEROL</name>
<evidence type="ECO:0000313" key="2">
    <source>
        <dbReference type="EMBL" id="KAF4722754.1"/>
    </source>
</evidence>
<keyword evidence="3" id="KW-1185">Reference proteome</keyword>
<proteinExistence type="predicted"/>
<gene>
    <name evidence="2" type="ORF">FOZ63_007728</name>
</gene>
<feature type="non-terminal residue" evidence="2">
    <location>
        <position position="192"/>
    </location>
</feature>